<dbReference type="Proteomes" id="UP000299102">
    <property type="component" value="Unassembled WGS sequence"/>
</dbReference>
<sequence length="166" mass="19025">MIVMEIAGPKLESDWERDLDWNLGNNFAKNTIVIEVAVSEKNSSENVLKSHELTTLATTDDRQRCRTTQLYVAKRDARPAVIRIAVQWRFSFEIRRTGNAKNVDRSQISLECCNQALENQKYPFSAMTPATKEERGVTSEEFEKAESVAVYILSNLFFCLKFKAHD</sequence>
<evidence type="ECO:0000313" key="2">
    <source>
        <dbReference type="Proteomes" id="UP000299102"/>
    </source>
</evidence>
<evidence type="ECO:0000313" key="1">
    <source>
        <dbReference type="EMBL" id="GBP07278.1"/>
    </source>
</evidence>
<dbReference type="AlphaFoldDB" id="A0A4C1T1E0"/>
<name>A0A4C1T1E0_EUMVA</name>
<protein>
    <submittedName>
        <fullName evidence="1">Uncharacterized protein</fullName>
    </submittedName>
</protein>
<gene>
    <name evidence="1" type="ORF">EVAR_92149_1</name>
</gene>
<comment type="caution">
    <text evidence="1">The sequence shown here is derived from an EMBL/GenBank/DDBJ whole genome shotgun (WGS) entry which is preliminary data.</text>
</comment>
<reference evidence="1 2" key="1">
    <citation type="journal article" date="2019" name="Commun. Biol.">
        <title>The bagworm genome reveals a unique fibroin gene that provides high tensile strength.</title>
        <authorList>
            <person name="Kono N."/>
            <person name="Nakamura H."/>
            <person name="Ohtoshi R."/>
            <person name="Tomita M."/>
            <person name="Numata K."/>
            <person name="Arakawa K."/>
        </authorList>
    </citation>
    <scope>NUCLEOTIDE SEQUENCE [LARGE SCALE GENOMIC DNA]</scope>
</reference>
<keyword evidence="2" id="KW-1185">Reference proteome</keyword>
<proteinExistence type="predicted"/>
<organism evidence="1 2">
    <name type="scientific">Eumeta variegata</name>
    <name type="common">Bagworm moth</name>
    <name type="synonym">Eumeta japonica</name>
    <dbReference type="NCBI Taxonomy" id="151549"/>
    <lineage>
        <taxon>Eukaryota</taxon>
        <taxon>Metazoa</taxon>
        <taxon>Ecdysozoa</taxon>
        <taxon>Arthropoda</taxon>
        <taxon>Hexapoda</taxon>
        <taxon>Insecta</taxon>
        <taxon>Pterygota</taxon>
        <taxon>Neoptera</taxon>
        <taxon>Endopterygota</taxon>
        <taxon>Lepidoptera</taxon>
        <taxon>Glossata</taxon>
        <taxon>Ditrysia</taxon>
        <taxon>Tineoidea</taxon>
        <taxon>Psychidae</taxon>
        <taxon>Oiketicinae</taxon>
        <taxon>Eumeta</taxon>
    </lineage>
</organism>
<accession>A0A4C1T1E0</accession>
<dbReference type="EMBL" id="BGZK01000025">
    <property type="protein sequence ID" value="GBP07278.1"/>
    <property type="molecule type" value="Genomic_DNA"/>
</dbReference>